<name>A0A382HLA4_9ZZZZ</name>
<dbReference type="InterPro" id="IPR036514">
    <property type="entry name" value="SGNH_hydro_sf"/>
</dbReference>
<dbReference type="AlphaFoldDB" id="A0A382HLA4"/>
<dbReference type="Gene3D" id="3.40.50.1110">
    <property type="entry name" value="SGNH hydrolase"/>
    <property type="match status" value="1"/>
</dbReference>
<proteinExistence type="predicted"/>
<dbReference type="EMBL" id="UINC01061647">
    <property type="protein sequence ID" value="SVB87443.1"/>
    <property type="molecule type" value="Genomic_DNA"/>
</dbReference>
<accession>A0A382HLA4</accession>
<dbReference type="SUPFAM" id="SSF52266">
    <property type="entry name" value="SGNH hydrolase"/>
    <property type="match status" value="1"/>
</dbReference>
<sequence>MSFGDKEIVPKTVLFLGNSYTAGSAHFIKEVFKRETSGYKLAFLNPGGVDLKRHLTSEQTLRLLESRRWDFVVLQGQSQKSGLGGKYTREFQEAVAGLCKLSRKQGAKPCLYMTWGRRKGDRQNLEAYPDFLTMHQKISDQYKQAARANDASVAPVGQAFAHLHATDKSIFSNLYKKDGSHPAPSGGYLAACVFFGKITRKSPLSITWNANLPPKTAIILRQAAAKVVETETP</sequence>
<gene>
    <name evidence="1" type="ORF">METZ01_LOCUS240297</name>
</gene>
<evidence type="ECO:0000313" key="1">
    <source>
        <dbReference type="EMBL" id="SVB87443.1"/>
    </source>
</evidence>
<organism evidence="1">
    <name type="scientific">marine metagenome</name>
    <dbReference type="NCBI Taxonomy" id="408172"/>
    <lineage>
        <taxon>unclassified sequences</taxon>
        <taxon>metagenomes</taxon>
        <taxon>ecological metagenomes</taxon>
    </lineage>
</organism>
<reference evidence="1" key="1">
    <citation type="submission" date="2018-05" db="EMBL/GenBank/DDBJ databases">
        <authorList>
            <person name="Lanie J.A."/>
            <person name="Ng W.-L."/>
            <person name="Kazmierczak K.M."/>
            <person name="Andrzejewski T.M."/>
            <person name="Davidsen T.M."/>
            <person name="Wayne K.J."/>
            <person name="Tettelin H."/>
            <person name="Glass J.I."/>
            <person name="Rusch D."/>
            <person name="Podicherti R."/>
            <person name="Tsui H.-C.T."/>
            <person name="Winkler M.E."/>
        </authorList>
    </citation>
    <scope>NUCLEOTIDE SEQUENCE</scope>
</reference>
<protein>
    <submittedName>
        <fullName evidence="1">Uncharacterized protein</fullName>
    </submittedName>
</protein>